<sequence>MFHPKVEVVHTMSWSYMYTACVFHGHEIGKVNSVLYFVLHRHKVPYRAFIFKLCKFFSEHGLKNFKVHISTLLENVFDKISGCDQNLFRTVLLYSPEL</sequence>
<organism evidence="1">
    <name type="scientific">bioreactor metagenome</name>
    <dbReference type="NCBI Taxonomy" id="1076179"/>
    <lineage>
        <taxon>unclassified sequences</taxon>
        <taxon>metagenomes</taxon>
        <taxon>ecological metagenomes</taxon>
    </lineage>
</organism>
<gene>
    <name evidence="1" type="ORF">SDC9_198297</name>
</gene>
<accession>A0A645IHA9</accession>
<comment type="caution">
    <text evidence="1">The sequence shown here is derived from an EMBL/GenBank/DDBJ whole genome shotgun (WGS) entry which is preliminary data.</text>
</comment>
<dbReference type="AlphaFoldDB" id="A0A645IHA9"/>
<reference evidence="1" key="1">
    <citation type="submission" date="2019-08" db="EMBL/GenBank/DDBJ databases">
        <authorList>
            <person name="Kucharzyk K."/>
            <person name="Murdoch R.W."/>
            <person name="Higgins S."/>
            <person name="Loffler F."/>
        </authorList>
    </citation>
    <scope>NUCLEOTIDE SEQUENCE</scope>
</reference>
<dbReference type="EMBL" id="VSSQ01115050">
    <property type="protein sequence ID" value="MPN50665.1"/>
    <property type="molecule type" value="Genomic_DNA"/>
</dbReference>
<proteinExistence type="predicted"/>
<protein>
    <submittedName>
        <fullName evidence="1">Uncharacterized protein</fullName>
    </submittedName>
</protein>
<evidence type="ECO:0000313" key="1">
    <source>
        <dbReference type="EMBL" id="MPN50665.1"/>
    </source>
</evidence>
<name>A0A645IHA9_9ZZZZ</name>